<dbReference type="AlphaFoldDB" id="A0A820RLF4"/>
<reference evidence="14" key="1">
    <citation type="submission" date="2021-02" db="EMBL/GenBank/DDBJ databases">
        <authorList>
            <person name="Nowell W R."/>
        </authorList>
    </citation>
    <scope>NUCLEOTIDE SEQUENCE</scope>
</reference>
<dbReference type="Proteomes" id="UP000663881">
    <property type="component" value="Unassembled WGS sequence"/>
</dbReference>
<feature type="transmembrane region" description="Helical" evidence="12">
    <location>
        <begin position="103"/>
        <end position="124"/>
    </location>
</feature>
<evidence type="ECO:0000256" key="11">
    <source>
        <dbReference type="ARBA" id="ARBA00023303"/>
    </source>
</evidence>
<keyword evidence="10 12" id="KW-0472">Membrane</keyword>
<keyword evidence="5" id="KW-0631">Potassium channel</keyword>
<evidence type="ECO:0000256" key="5">
    <source>
        <dbReference type="ARBA" id="ARBA00022826"/>
    </source>
</evidence>
<dbReference type="Gene3D" id="1.20.120.350">
    <property type="entry name" value="Voltage-gated potassium channels. Chain C"/>
    <property type="match status" value="1"/>
</dbReference>
<gene>
    <name evidence="14" type="ORF">OKA104_LOCUS53434</name>
</gene>
<evidence type="ECO:0000256" key="8">
    <source>
        <dbReference type="ARBA" id="ARBA00022989"/>
    </source>
</evidence>
<feature type="non-terminal residue" evidence="14">
    <location>
        <position position="151"/>
    </location>
</feature>
<evidence type="ECO:0000256" key="2">
    <source>
        <dbReference type="ARBA" id="ARBA00022448"/>
    </source>
</evidence>
<evidence type="ECO:0000313" key="15">
    <source>
        <dbReference type="Proteomes" id="UP000663881"/>
    </source>
</evidence>
<dbReference type="EMBL" id="CAJOAY010033279">
    <property type="protein sequence ID" value="CAF4437576.1"/>
    <property type="molecule type" value="Genomic_DNA"/>
</dbReference>
<name>A0A820RLF4_9BILA</name>
<dbReference type="Pfam" id="PF00520">
    <property type="entry name" value="Ion_trans"/>
    <property type="match status" value="1"/>
</dbReference>
<evidence type="ECO:0000259" key="13">
    <source>
        <dbReference type="Pfam" id="PF00520"/>
    </source>
</evidence>
<evidence type="ECO:0000256" key="12">
    <source>
        <dbReference type="SAM" id="Phobius"/>
    </source>
</evidence>
<organism evidence="14 15">
    <name type="scientific">Adineta steineri</name>
    <dbReference type="NCBI Taxonomy" id="433720"/>
    <lineage>
        <taxon>Eukaryota</taxon>
        <taxon>Metazoa</taxon>
        <taxon>Spiralia</taxon>
        <taxon>Gnathifera</taxon>
        <taxon>Rotifera</taxon>
        <taxon>Eurotatoria</taxon>
        <taxon>Bdelloidea</taxon>
        <taxon>Adinetida</taxon>
        <taxon>Adinetidae</taxon>
        <taxon>Adineta</taxon>
    </lineage>
</organism>
<keyword evidence="11" id="KW-0407">Ion channel</keyword>
<evidence type="ECO:0000256" key="3">
    <source>
        <dbReference type="ARBA" id="ARBA00022538"/>
    </source>
</evidence>
<dbReference type="GO" id="GO:0001508">
    <property type="term" value="P:action potential"/>
    <property type="evidence" value="ECO:0007669"/>
    <property type="project" value="TreeGrafter"/>
</dbReference>
<evidence type="ECO:0000256" key="7">
    <source>
        <dbReference type="ARBA" id="ARBA00022958"/>
    </source>
</evidence>
<keyword evidence="8 12" id="KW-1133">Transmembrane helix</keyword>
<evidence type="ECO:0000256" key="9">
    <source>
        <dbReference type="ARBA" id="ARBA00023065"/>
    </source>
</evidence>
<comment type="subcellular location">
    <subcellularLocation>
        <location evidence="1">Membrane</location>
        <topology evidence="1">Multi-pass membrane protein</topology>
    </subcellularLocation>
</comment>
<dbReference type="Gene3D" id="1.10.287.70">
    <property type="match status" value="1"/>
</dbReference>
<dbReference type="GO" id="GO:0005249">
    <property type="term" value="F:voltage-gated potassium channel activity"/>
    <property type="evidence" value="ECO:0007669"/>
    <property type="project" value="InterPro"/>
</dbReference>
<evidence type="ECO:0000256" key="6">
    <source>
        <dbReference type="ARBA" id="ARBA00022882"/>
    </source>
</evidence>
<feature type="transmembrane region" description="Helical" evidence="12">
    <location>
        <begin position="26"/>
        <end position="51"/>
    </location>
</feature>
<comment type="caution">
    <text evidence="14">The sequence shown here is derived from an EMBL/GenBank/DDBJ whole genome shotgun (WGS) entry which is preliminary data.</text>
</comment>
<dbReference type="SUPFAM" id="SSF81324">
    <property type="entry name" value="Voltage-gated potassium channels"/>
    <property type="match status" value="1"/>
</dbReference>
<keyword evidence="3" id="KW-0633">Potassium transport</keyword>
<dbReference type="PANTHER" id="PTHR11537:SF254">
    <property type="entry name" value="POTASSIUM VOLTAGE-GATED CHANNEL PROTEIN SHAB"/>
    <property type="match status" value="1"/>
</dbReference>
<dbReference type="InterPro" id="IPR005821">
    <property type="entry name" value="Ion_trans_dom"/>
</dbReference>
<dbReference type="InterPro" id="IPR028325">
    <property type="entry name" value="VG_K_chnl"/>
</dbReference>
<keyword evidence="7" id="KW-0630">Potassium</keyword>
<evidence type="ECO:0000256" key="1">
    <source>
        <dbReference type="ARBA" id="ARBA00004141"/>
    </source>
</evidence>
<keyword evidence="4 12" id="KW-0812">Transmembrane</keyword>
<evidence type="ECO:0000256" key="4">
    <source>
        <dbReference type="ARBA" id="ARBA00022692"/>
    </source>
</evidence>
<dbReference type="GO" id="GO:0008076">
    <property type="term" value="C:voltage-gated potassium channel complex"/>
    <property type="evidence" value="ECO:0007669"/>
    <property type="project" value="InterPro"/>
</dbReference>
<dbReference type="PANTHER" id="PTHR11537">
    <property type="entry name" value="VOLTAGE-GATED POTASSIUM CHANNEL"/>
    <property type="match status" value="1"/>
</dbReference>
<dbReference type="InterPro" id="IPR027359">
    <property type="entry name" value="Volt_channel_dom_sf"/>
</dbReference>
<sequence length="151" mass="17253">VQTVCVVFFTAEFFLRIISTPSYRRFLLSFFNWIDLGAIIPYYVFLIIQLADKDIGLNTNAVLSIRLLRVLRFSRIFKIYLIFKRLKSLRVLSATVKESLIDFVIMVTIVALLGFLFGAAVYFAEQNDNGDVFDSIPKSVYWGIITMTGVG</sequence>
<evidence type="ECO:0000256" key="10">
    <source>
        <dbReference type="ARBA" id="ARBA00023136"/>
    </source>
</evidence>
<accession>A0A820RLF4</accession>
<proteinExistence type="predicted"/>
<protein>
    <recommendedName>
        <fullName evidence="13">Ion transport domain-containing protein</fullName>
    </recommendedName>
</protein>
<keyword evidence="2" id="KW-0813">Transport</keyword>
<keyword evidence="6" id="KW-0851">Voltage-gated channel</keyword>
<dbReference type="PRINTS" id="PR00169">
    <property type="entry name" value="KCHANNEL"/>
</dbReference>
<feature type="domain" description="Ion transport" evidence="13">
    <location>
        <begin position="2"/>
        <end position="151"/>
    </location>
</feature>
<feature type="non-terminal residue" evidence="14">
    <location>
        <position position="1"/>
    </location>
</feature>
<keyword evidence="9" id="KW-0406">Ion transport</keyword>
<evidence type="ECO:0000313" key="14">
    <source>
        <dbReference type="EMBL" id="CAF4437576.1"/>
    </source>
</evidence>